<organism evidence="2 3">
    <name type="scientific">Thalictrum thalictroides</name>
    <name type="common">Rue-anemone</name>
    <name type="synonym">Anemone thalictroides</name>
    <dbReference type="NCBI Taxonomy" id="46969"/>
    <lineage>
        <taxon>Eukaryota</taxon>
        <taxon>Viridiplantae</taxon>
        <taxon>Streptophyta</taxon>
        <taxon>Embryophyta</taxon>
        <taxon>Tracheophyta</taxon>
        <taxon>Spermatophyta</taxon>
        <taxon>Magnoliopsida</taxon>
        <taxon>Ranunculales</taxon>
        <taxon>Ranunculaceae</taxon>
        <taxon>Thalictroideae</taxon>
        <taxon>Thalictrum</taxon>
    </lineage>
</organism>
<evidence type="ECO:0000256" key="1">
    <source>
        <dbReference type="SAM" id="MobiDB-lite"/>
    </source>
</evidence>
<feature type="non-terminal residue" evidence="2">
    <location>
        <position position="1"/>
    </location>
</feature>
<evidence type="ECO:0000313" key="2">
    <source>
        <dbReference type="EMBL" id="KAF5200531.1"/>
    </source>
</evidence>
<reference evidence="2 3" key="1">
    <citation type="submission" date="2020-06" db="EMBL/GenBank/DDBJ databases">
        <title>Transcriptomic and genomic resources for Thalictrum thalictroides and T. hernandezii: Facilitating candidate gene discovery in an emerging model plant lineage.</title>
        <authorList>
            <person name="Arias T."/>
            <person name="Riano-Pachon D.M."/>
            <person name="Di Stilio V.S."/>
        </authorList>
    </citation>
    <scope>NUCLEOTIDE SEQUENCE [LARGE SCALE GENOMIC DNA]</scope>
    <source>
        <strain evidence="3">cv. WT478/WT964</strain>
        <tissue evidence="2">Leaves</tissue>
    </source>
</reference>
<proteinExistence type="predicted"/>
<accession>A0A7J6WSZ8</accession>
<protein>
    <submittedName>
        <fullName evidence="2">Uncharacterized protein</fullName>
    </submittedName>
</protein>
<feature type="region of interest" description="Disordered" evidence="1">
    <location>
        <begin position="1"/>
        <end position="28"/>
    </location>
</feature>
<dbReference type="AlphaFoldDB" id="A0A7J6WSZ8"/>
<evidence type="ECO:0000313" key="3">
    <source>
        <dbReference type="Proteomes" id="UP000554482"/>
    </source>
</evidence>
<comment type="caution">
    <text evidence="2">The sequence shown here is derived from an EMBL/GenBank/DDBJ whole genome shotgun (WGS) entry which is preliminary data.</text>
</comment>
<keyword evidence="3" id="KW-1185">Reference proteome</keyword>
<dbReference type="Proteomes" id="UP000554482">
    <property type="component" value="Unassembled WGS sequence"/>
</dbReference>
<sequence>TDDFELFDQAEVPPPQQTGKDEMELNGDVRNGEKETTEVADIHEAREQAQGVRYDW</sequence>
<gene>
    <name evidence="2" type="ORF">FRX31_009883</name>
</gene>
<name>A0A7J6WSZ8_THATH</name>
<dbReference type="EMBL" id="JABWDY010010643">
    <property type="protein sequence ID" value="KAF5200531.1"/>
    <property type="molecule type" value="Genomic_DNA"/>
</dbReference>